<dbReference type="GO" id="GO:0005886">
    <property type="term" value="C:plasma membrane"/>
    <property type="evidence" value="ECO:0007669"/>
    <property type="project" value="UniProtKB-SubCell"/>
</dbReference>
<proteinExistence type="predicted"/>
<evidence type="ECO:0000256" key="12">
    <source>
        <dbReference type="ARBA" id="ARBA00022982"/>
    </source>
</evidence>
<feature type="transmembrane region" description="Helical" evidence="19">
    <location>
        <begin position="55"/>
        <end position="77"/>
    </location>
</feature>
<keyword evidence="15 16" id="KW-0472">Membrane</keyword>
<keyword evidence="14 18" id="KW-0408">Iron</keyword>
<dbReference type="GO" id="GO:0020037">
    <property type="term" value="F:heme binding"/>
    <property type="evidence" value="ECO:0007669"/>
    <property type="project" value="InterPro"/>
</dbReference>
<feature type="binding site" evidence="17">
    <location>
        <position position="83"/>
    </location>
    <ligand>
        <name>a ubiquinone</name>
        <dbReference type="ChEBI" id="CHEBI:16389"/>
    </ligand>
</feature>
<dbReference type="InterPro" id="IPR000701">
    <property type="entry name" value="SuccDH_FuR_B_TM-su"/>
</dbReference>
<feature type="transmembrane region" description="Helical" evidence="19">
    <location>
        <begin position="21"/>
        <end position="43"/>
    </location>
</feature>
<dbReference type="OrthoDB" id="5612767at2"/>
<keyword evidence="7 16" id="KW-0997">Cell inner membrane</keyword>
<comment type="pathway">
    <text evidence="3 16">Carbohydrate metabolism; tricarboxylic acid cycle.</text>
</comment>
<keyword evidence="8 16" id="KW-0816">Tricarboxylic acid cycle</keyword>
<dbReference type="GO" id="GO:0017004">
    <property type="term" value="P:cytochrome complex assembly"/>
    <property type="evidence" value="ECO:0007669"/>
    <property type="project" value="TreeGrafter"/>
</dbReference>
<dbReference type="PIRSF" id="PIRSF000169">
    <property type="entry name" value="SDH_D"/>
    <property type="match status" value="1"/>
</dbReference>
<dbReference type="PANTHER" id="PTHR38689">
    <property type="entry name" value="SUCCINATE DEHYDROGENASE HYDROPHOBIC MEMBRANE ANCHOR SUBUNIT"/>
    <property type="match status" value="1"/>
</dbReference>
<accession>A0A2P6AUN4</accession>
<evidence type="ECO:0000256" key="5">
    <source>
        <dbReference type="ARBA" id="ARBA00022448"/>
    </source>
</evidence>
<dbReference type="SUPFAM" id="SSF81343">
    <property type="entry name" value="Fumarate reductase respiratory complex transmembrane subunits"/>
    <property type="match status" value="1"/>
</dbReference>
<dbReference type="InterPro" id="IPR034804">
    <property type="entry name" value="SQR/QFR_C/D"/>
</dbReference>
<evidence type="ECO:0000256" key="18">
    <source>
        <dbReference type="PIRSR" id="PIRSR000169-2"/>
    </source>
</evidence>
<evidence type="ECO:0000256" key="4">
    <source>
        <dbReference type="ARBA" id="ARBA00019425"/>
    </source>
</evidence>
<keyword evidence="9 18" id="KW-0349">Heme</keyword>
<feature type="binding site" description="axial binding residue" evidence="18">
    <location>
        <position position="71"/>
    </location>
    <ligand>
        <name>heme</name>
        <dbReference type="ChEBI" id="CHEBI:30413"/>
        <note>ligand shared with second transmembrane subunit</note>
    </ligand>
    <ligandPart>
        <name>Fe</name>
        <dbReference type="ChEBI" id="CHEBI:18248"/>
    </ligandPart>
</feature>
<evidence type="ECO:0000256" key="14">
    <source>
        <dbReference type="ARBA" id="ARBA00023004"/>
    </source>
</evidence>
<reference evidence="21" key="1">
    <citation type="submission" date="2018-02" db="EMBL/GenBank/DDBJ databases">
        <title>Genome sequencing of Solimonas sp. HR-BB.</title>
        <authorList>
            <person name="Lee Y."/>
            <person name="Jeon C.O."/>
        </authorList>
    </citation>
    <scope>NUCLEOTIDE SEQUENCE [LARGE SCALE GENOMIC DNA]</scope>
    <source>
        <strain evidence="21">HR-E</strain>
    </source>
</reference>
<dbReference type="GO" id="GO:0009055">
    <property type="term" value="F:electron transfer activity"/>
    <property type="evidence" value="ECO:0007669"/>
    <property type="project" value="TreeGrafter"/>
</dbReference>
<dbReference type="GO" id="GO:0046872">
    <property type="term" value="F:metal ion binding"/>
    <property type="evidence" value="ECO:0007669"/>
    <property type="project" value="UniProtKB-KW"/>
</dbReference>
<evidence type="ECO:0000256" key="10">
    <source>
        <dbReference type="ARBA" id="ARBA00022692"/>
    </source>
</evidence>
<protein>
    <recommendedName>
        <fullName evidence="4 16">Succinate dehydrogenase hydrophobic membrane anchor subunit</fullName>
    </recommendedName>
</protein>
<keyword evidence="5 16" id="KW-0813">Transport</keyword>
<keyword evidence="10 19" id="KW-0812">Transmembrane</keyword>
<evidence type="ECO:0000256" key="15">
    <source>
        <dbReference type="ARBA" id="ARBA00023136"/>
    </source>
</evidence>
<evidence type="ECO:0000313" key="21">
    <source>
        <dbReference type="Proteomes" id="UP000243900"/>
    </source>
</evidence>
<evidence type="ECO:0000256" key="19">
    <source>
        <dbReference type="SAM" id="Phobius"/>
    </source>
</evidence>
<keyword evidence="21" id="KW-1185">Reference proteome</keyword>
<name>A0A2P6AUN4_9GAMM</name>
<evidence type="ECO:0000313" key="20">
    <source>
        <dbReference type="EMBL" id="PQA50863.1"/>
    </source>
</evidence>
<gene>
    <name evidence="20" type="primary">sdhD</name>
    <name evidence="20" type="ORF">C5O18_01680</name>
</gene>
<evidence type="ECO:0000256" key="11">
    <source>
        <dbReference type="ARBA" id="ARBA00022723"/>
    </source>
</evidence>
<keyword evidence="13 19" id="KW-1133">Transmembrane helix</keyword>
<feature type="transmembrane region" description="Helical" evidence="19">
    <location>
        <begin position="98"/>
        <end position="120"/>
    </location>
</feature>
<dbReference type="GO" id="GO:0006099">
    <property type="term" value="P:tricarboxylic acid cycle"/>
    <property type="evidence" value="ECO:0007669"/>
    <property type="project" value="UniProtKB-UniRule"/>
</dbReference>
<evidence type="ECO:0000256" key="9">
    <source>
        <dbReference type="ARBA" id="ARBA00022617"/>
    </source>
</evidence>
<evidence type="ECO:0000256" key="17">
    <source>
        <dbReference type="PIRSR" id="PIRSR000169-1"/>
    </source>
</evidence>
<keyword evidence="12 16" id="KW-0249">Electron transport</keyword>
<organism evidence="20 21">
    <name type="scientific">Amnimonas aquatica</name>
    <dbReference type="NCBI Taxonomy" id="2094561"/>
    <lineage>
        <taxon>Bacteria</taxon>
        <taxon>Pseudomonadati</taxon>
        <taxon>Pseudomonadota</taxon>
        <taxon>Gammaproteobacteria</taxon>
        <taxon>Moraxellales</taxon>
        <taxon>Moraxellaceae</taxon>
        <taxon>Amnimonas</taxon>
    </lineage>
</organism>
<evidence type="ECO:0000256" key="7">
    <source>
        <dbReference type="ARBA" id="ARBA00022519"/>
    </source>
</evidence>
<dbReference type="CDD" id="cd03494">
    <property type="entry name" value="SQR_TypeC_SdhD"/>
    <property type="match status" value="1"/>
</dbReference>
<comment type="function">
    <text evidence="1 16">Membrane-anchoring subunit of succinate dehydrogenase (SDH).</text>
</comment>
<comment type="cofactor">
    <cofactor evidence="18">
        <name>heme</name>
        <dbReference type="ChEBI" id="CHEBI:30413"/>
    </cofactor>
    <text evidence="18">The heme is bound between the two transmembrane subunits.</text>
</comment>
<evidence type="ECO:0000256" key="6">
    <source>
        <dbReference type="ARBA" id="ARBA00022475"/>
    </source>
</evidence>
<dbReference type="UniPathway" id="UPA00223"/>
<dbReference type="AlphaFoldDB" id="A0A2P6AUN4"/>
<evidence type="ECO:0000256" key="3">
    <source>
        <dbReference type="ARBA" id="ARBA00005163"/>
    </source>
</evidence>
<evidence type="ECO:0000256" key="13">
    <source>
        <dbReference type="ARBA" id="ARBA00022989"/>
    </source>
</evidence>
<evidence type="ECO:0000256" key="16">
    <source>
        <dbReference type="PIRNR" id="PIRNR000169"/>
    </source>
</evidence>
<dbReference type="EMBL" id="PTQZ01000016">
    <property type="protein sequence ID" value="PQA50863.1"/>
    <property type="molecule type" value="Genomic_DNA"/>
</dbReference>
<comment type="subcellular location">
    <subcellularLocation>
        <location evidence="2 16">Cell inner membrane</location>
        <topology evidence="2 16">Multi-pass membrane protein</topology>
    </subcellularLocation>
</comment>
<evidence type="ECO:0000256" key="8">
    <source>
        <dbReference type="ARBA" id="ARBA00022532"/>
    </source>
</evidence>
<keyword evidence="6 16" id="KW-1003">Cell membrane</keyword>
<dbReference type="InterPro" id="IPR014312">
    <property type="entry name" value="Succ_DH_anchor"/>
</dbReference>
<dbReference type="PANTHER" id="PTHR38689:SF1">
    <property type="entry name" value="SUCCINATE DEHYDROGENASE HYDROPHOBIC MEMBRANE ANCHOR SUBUNIT"/>
    <property type="match status" value="1"/>
</dbReference>
<sequence>MMKSATSFSRSGLSDWLLQRVSGVILAVYTVVLFGFIVCHPGLDYETWHGFMTTTAMRIFTLLALLSFVAHGWIGLWTVTTDYLTASHAGPKADVLRLLVQIAMAIAMFVIVIWGIQIIWGN</sequence>
<dbReference type="Pfam" id="PF01127">
    <property type="entry name" value="Sdh_cyt"/>
    <property type="match status" value="1"/>
</dbReference>
<dbReference type="Gene3D" id="1.20.1300.10">
    <property type="entry name" value="Fumarate reductase/succinate dehydrogenase, transmembrane subunit"/>
    <property type="match status" value="1"/>
</dbReference>
<evidence type="ECO:0000256" key="1">
    <source>
        <dbReference type="ARBA" id="ARBA00004050"/>
    </source>
</evidence>
<evidence type="ECO:0000256" key="2">
    <source>
        <dbReference type="ARBA" id="ARBA00004429"/>
    </source>
</evidence>
<dbReference type="NCBIfam" id="TIGR02968">
    <property type="entry name" value="succ_dehyd_anc"/>
    <property type="match status" value="1"/>
</dbReference>
<dbReference type="Proteomes" id="UP000243900">
    <property type="component" value="Unassembled WGS sequence"/>
</dbReference>
<comment type="caution">
    <text evidence="20">The sequence shown here is derived from an EMBL/GenBank/DDBJ whole genome shotgun (WGS) entry which is preliminary data.</text>
</comment>
<keyword evidence="11 18" id="KW-0479">Metal-binding</keyword>